<dbReference type="EMBL" id="CP123498">
    <property type="protein sequence ID" value="WGL95032.1"/>
    <property type="molecule type" value="Genomic_DNA"/>
</dbReference>
<sequence>MKTLEISLYWLIFIFVDLGLALLSLETHNIGSLYPLIWFPAGILVGILCISPPRYWLLWLVTEFLVDLFASQLSGRSVTISLIFATTDSLYLAAAAFIWQRQHLFGSISMGLLICPVMPGKYLILL</sequence>
<feature type="transmembrane region" description="Helical" evidence="1">
    <location>
        <begin position="77"/>
        <end position="97"/>
    </location>
</feature>
<gene>
    <name evidence="2" type="ORF">QE207_15395</name>
</gene>
<keyword evidence="1" id="KW-1133">Transmembrane helix</keyword>
<feature type="transmembrane region" description="Helical" evidence="1">
    <location>
        <begin position="104"/>
        <end position="124"/>
    </location>
</feature>
<evidence type="ECO:0000256" key="1">
    <source>
        <dbReference type="SAM" id="Phobius"/>
    </source>
</evidence>
<protein>
    <submittedName>
        <fullName evidence="2">Uncharacterized protein</fullName>
    </submittedName>
</protein>
<proteinExistence type="predicted"/>
<organism evidence="2 3">
    <name type="scientific">Arsenophonus nasoniae</name>
    <name type="common">son-killer infecting Nasonia vitripennis</name>
    <dbReference type="NCBI Taxonomy" id="638"/>
    <lineage>
        <taxon>Bacteria</taxon>
        <taxon>Pseudomonadati</taxon>
        <taxon>Pseudomonadota</taxon>
        <taxon>Gammaproteobacteria</taxon>
        <taxon>Enterobacterales</taxon>
        <taxon>Morganellaceae</taxon>
        <taxon>Arsenophonus</taxon>
    </lineage>
</organism>
<dbReference type="RefSeq" id="WP_280629109.1">
    <property type="nucleotide sequence ID" value="NZ_CP123498.1"/>
</dbReference>
<keyword evidence="1" id="KW-0472">Membrane</keyword>
<keyword evidence="1" id="KW-0812">Transmembrane</keyword>
<dbReference type="AlphaFoldDB" id="A0AA95GBB7"/>
<evidence type="ECO:0000313" key="3">
    <source>
        <dbReference type="Proteomes" id="UP001177597"/>
    </source>
</evidence>
<feature type="transmembrane region" description="Helical" evidence="1">
    <location>
        <begin position="37"/>
        <end position="57"/>
    </location>
</feature>
<dbReference type="Proteomes" id="UP001177597">
    <property type="component" value="Chromosome"/>
</dbReference>
<name>A0AA95GBB7_9GAMM</name>
<reference evidence="2" key="1">
    <citation type="submission" date="2023-04" db="EMBL/GenBank/DDBJ databases">
        <title>Genome dynamics across the evolutionary transition to endosymbiosis.</title>
        <authorList>
            <person name="Siozios S."/>
            <person name="Nadal-Jimenez P."/>
            <person name="Azagi T."/>
            <person name="Sprong H."/>
            <person name="Frost C.L."/>
            <person name="Parratt S.R."/>
            <person name="Taylor G."/>
            <person name="Brettell L."/>
            <person name="Lew K.C."/>
            <person name="Croft L."/>
            <person name="King K.C."/>
            <person name="Brockhurst M.A."/>
            <person name="Hypsa V."/>
            <person name="Novakova E."/>
            <person name="Darby A.C."/>
            <person name="Hurst G.D.D."/>
        </authorList>
    </citation>
    <scope>NUCLEOTIDE SEQUENCE</scope>
    <source>
        <strain evidence="2">AIh</strain>
    </source>
</reference>
<evidence type="ECO:0000313" key="2">
    <source>
        <dbReference type="EMBL" id="WGL95032.1"/>
    </source>
</evidence>
<feature type="transmembrane region" description="Helical" evidence="1">
    <location>
        <begin position="6"/>
        <end position="25"/>
    </location>
</feature>
<accession>A0AA95GBB7</accession>